<reference evidence="1 2" key="1">
    <citation type="journal article" date="2019" name="Emerg. Microbes Infect.">
        <title>Comprehensive subspecies identification of 175 nontuberculous mycobacteria species based on 7547 genomic profiles.</title>
        <authorList>
            <person name="Matsumoto Y."/>
            <person name="Kinjo T."/>
            <person name="Motooka D."/>
            <person name="Nabeya D."/>
            <person name="Jung N."/>
            <person name="Uechi K."/>
            <person name="Horii T."/>
            <person name="Iida T."/>
            <person name="Fujita J."/>
            <person name="Nakamura S."/>
        </authorList>
    </citation>
    <scope>NUCLEOTIDE SEQUENCE [LARGE SCALE GENOMIC DNA]</scope>
    <source>
        <strain evidence="1 2">JCM 14742</strain>
    </source>
</reference>
<sequence>MFEHLGADAGDQTGQFRVTHRAALNILLIAGTSSTAHLRENVAGAGLSLSDEDLAALDKIGDGVVTELGGDRQELRSSSAVRHCPAQ</sequence>
<name>A0A7I7YWS0_9MYCO</name>
<dbReference type="Gene3D" id="3.20.20.100">
    <property type="entry name" value="NADP-dependent oxidoreductase domain"/>
    <property type="match status" value="1"/>
</dbReference>
<evidence type="ECO:0000313" key="1">
    <source>
        <dbReference type="EMBL" id="BBZ45414.1"/>
    </source>
</evidence>
<organism evidence="1 2">
    <name type="scientific">Mycobacterium parmense</name>
    <dbReference type="NCBI Taxonomy" id="185642"/>
    <lineage>
        <taxon>Bacteria</taxon>
        <taxon>Bacillati</taxon>
        <taxon>Actinomycetota</taxon>
        <taxon>Actinomycetes</taxon>
        <taxon>Mycobacteriales</taxon>
        <taxon>Mycobacteriaceae</taxon>
        <taxon>Mycobacterium</taxon>
        <taxon>Mycobacterium simiae complex</taxon>
    </lineage>
</organism>
<evidence type="ECO:0000313" key="2">
    <source>
        <dbReference type="Proteomes" id="UP000467105"/>
    </source>
</evidence>
<dbReference type="EMBL" id="AP022614">
    <property type="protein sequence ID" value="BBZ45414.1"/>
    <property type="molecule type" value="Genomic_DNA"/>
</dbReference>
<protein>
    <recommendedName>
        <fullName evidence="3">Oxidoreductase</fullName>
    </recommendedName>
</protein>
<dbReference type="Proteomes" id="UP000467105">
    <property type="component" value="Chromosome"/>
</dbReference>
<dbReference type="AlphaFoldDB" id="A0A7I7YWS0"/>
<gene>
    <name evidence="1" type="ORF">MPRM_26950</name>
</gene>
<dbReference type="InterPro" id="IPR036812">
    <property type="entry name" value="NAD(P)_OxRdtase_dom_sf"/>
</dbReference>
<accession>A0A7I7YWS0</accession>
<dbReference type="SUPFAM" id="SSF51430">
    <property type="entry name" value="NAD(P)-linked oxidoreductase"/>
    <property type="match status" value="1"/>
</dbReference>
<proteinExistence type="predicted"/>
<evidence type="ECO:0008006" key="3">
    <source>
        <dbReference type="Google" id="ProtNLM"/>
    </source>
</evidence>
<dbReference type="RefSeq" id="WP_269475423.1">
    <property type="nucleotide sequence ID" value="NZ_AP022614.1"/>
</dbReference>
<keyword evidence="2" id="KW-1185">Reference proteome</keyword>